<dbReference type="EMBL" id="ML179546">
    <property type="protein sequence ID" value="THU85432.1"/>
    <property type="molecule type" value="Genomic_DNA"/>
</dbReference>
<accession>A0A4S8L9I0</accession>
<evidence type="ECO:0000313" key="2">
    <source>
        <dbReference type="Proteomes" id="UP000297245"/>
    </source>
</evidence>
<reference evidence="1 2" key="1">
    <citation type="journal article" date="2019" name="Nat. Ecol. Evol.">
        <title>Megaphylogeny resolves global patterns of mushroom evolution.</title>
        <authorList>
            <person name="Varga T."/>
            <person name="Krizsan K."/>
            <person name="Foldi C."/>
            <person name="Dima B."/>
            <person name="Sanchez-Garcia M."/>
            <person name="Sanchez-Ramirez S."/>
            <person name="Szollosi G.J."/>
            <person name="Szarkandi J.G."/>
            <person name="Papp V."/>
            <person name="Albert L."/>
            <person name="Andreopoulos W."/>
            <person name="Angelini C."/>
            <person name="Antonin V."/>
            <person name="Barry K.W."/>
            <person name="Bougher N.L."/>
            <person name="Buchanan P."/>
            <person name="Buyck B."/>
            <person name="Bense V."/>
            <person name="Catcheside P."/>
            <person name="Chovatia M."/>
            <person name="Cooper J."/>
            <person name="Damon W."/>
            <person name="Desjardin D."/>
            <person name="Finy P."/>
            <person name="Geml J."/>
            <person name="Haridas S."/>
            <person name="Hughes K."/>
            <person name="Justo A."/>
            <person name="Karasinski D."/>
            <person name="Kautmanova I."/>
            <person name="Kiss B."/>
            <person name="Kocsube S."/>
            <person name="Kotiranta H."/>
            <person name="LaButti K.M."/>
            <person name="Lechner B.E."/>
            <person name="Liimatainen K."/>
            <person name="Lipzen A."/>
            <person name="Lukacs Z."/>
            <person name="Mihaltcheva S."/>
            <person name="Morgado L.N."/>
            <person name="Niskanen T."/>
            <person name="Noordeloos M.E."/>
            <person name="Ohm R.A."/>
            <person name="Ortiz-Santana B."/>
            <person name="Ovrebo C."/>
            <person name="Racz N."/>
            <person name="Riley R."/>
            <person name="Savchenko A."/>
            <person name="Shiryaev A."/>
            <person name="Soop K."/>
            <person name="Spirin V."/>
            <person name="Szebenyi C."/>
            <person name="Tomsovsky M."/>
            <person name="Tulloss R.E."/>
            <person name="Uehling J."/>
            <person name="Grigoriev I.V."/>
            <person name="Vagvolgyi C."/>
            <person name="Papp T."/>
            <person name="Martin F.M."/>
            <person name="Miettinen O."/>
            <person name="Hibbett D.S."/>
            <person name="Nagy L.G."/>
        </authorList>
    </citation>
    <scope>NUCLEOTIDE SEQUENCE [LARGE SCALE GENOMIC DNA]</scope>
    <source>
        <strain evidence="1 2">CBS 962.96</strain>
    </source>
</reference>
<name>A0A4S8L9I0_DENBC</name>
<evidence type="ECO:0000313" key="1">
    <source>
        <dbReference type="EMBL" id="THU85432.1"/>
    </source>
</evidence>
<gene>
    <name evidence="1" type="ORF">K435DRAFT_805880</name>
</gene>
<proteinExistence type="predicted"/>
<sequence length="101" mass="11612">MHHYRVLVPVHVPIPANPGPRHLIWKVQAPEKRLFIIPLIVHQELSQYPDQYPSLPVKKNAVVMVITPTKGLANSIIYVRNFGQSRNISINEISSTWFFAF</sequence>
<dbReference type="AlphaFoldDB" id="A0A4S8L9I0"/>
<dbReference type="OrthoDB" id="3260945at2759"/>
<dbReference type="Proteomes" id="UP000297245">
    <property type="component" value="Unassembled WGS sequence"/>
</dbReference>
<protein>
    <submittedName>
        <fullName evidence="1">Uncharacterized protein</fullName>
    </submittedName>
</protein>
<keyword evidence="2" id="KW-1185">Reference proteome</keyword>
<organism evidence="1 2">
    <name type="scientific">Dendrothele bispora (strain CBS 962.96)</name>
    <dbReference type="NCBI Taxonomy" id="1314807"/>
    <lineage>
        <taxon>Eukaryota</taxon>
        <taxon>Fungi</taxon>
        <taxon>Dikarya</taxon>
        <taxon>Basidiomycota</taxon>
        <taxon>Agaricomycotina</taxon>
        <taxon>Agaricomycetes</taxon>
        <taxon>Agaricomycetidae</taxon>
        <taxon>Agaricales</taxon>
        <taxon>Agaricales incertae sedis</taxon>
        <taxon>Dendrothele</taxon>
    </lineage>
</organism>